<keyword evidence="3" id="KW-1185">Reference proteome</keyword>
<reference evidence="3" key="1">
    <citation type="journal article" date="2019" name="Int. J. Syst. Evol. Microbiol.">
        <title>The Global Catalogue of Microorganisms (GCM) 10K type strain sequencing project: providing services to taxonomists for standard genome sequencing and annotation.</title>
        <authorList>
            <consortium name="The Broad Institute Genomics Platform"/>
            <consortium name="The Broad Institute Genome Sequencing Center for Infectious Disease"/>
            <person name="Wu L."/>
            <person name="Ma J."/>
        </authorList>
    </citation>
    <scope>NUCLEOTIDE SEQUENCE [LARGE SCALE GENOMIC DNA]</scope>
    <source>
        <strain evidence="3">JCM 17338</strain>
    </source>
</reference>
<keyword evidence="1" id="KW-0812">Transmembrane</keyword>
<evidence type="ECO:0000256" key="1">
    <source>
        <dbReference type="SAM" id="Phobius"/>
    </source>
</evidence>
<organism evidence="2 3">
    <name type="scientific">Pedobacter ginsengiterrae</name>
    <dbReference type="NCBI Taxonomy" id="871696"/>
    <lineage>
        <taxon>Bacteria</taxon>
        <taxon>Pseudomonadati</taxon>
        <taxon>Bacteroidota</taxon>
        <taxon>Sphingobacteriia</taxon>
        <taxon>Sphingobacteriales</taxon>
        <taxon>Sphingobacteriaceae</taxon>
        <taxon>Pedobacter</taxon>
    </lineage>
</organism>
<feature type="transmembrane region" description="Helical" evidence="1">
    <location>
        <begin position="304"/>
        <end position="332"/>
    </location>
</feature>
<feature type="transmembrane region" description="Helical" evidence="1">
    <location>
        <begin position="353"/>
        <end position="370"/>
    </location>
</feature>
<dbReference type="EMBL" id="BAABAK010000011">
    <property type="protein sequence ID" value="GAA3971451.1"/>
    <property type="molecule type" value="Genomic_DNA"/>
</dbReference>
<gene>
    <name evidence="2" type="ORF">GCM10022246_24900</name>
</gene>
<protein>
    <submittedName>
        <fullName evidence="2">Uncharacterized protein</fullName>
    </submittedName>
</protein>
<accession>A0ABP7PUV1</accession>
<evidence type="ECO:0000313" key="2">
    <source>
        <dbReference type="EMBL" id="GAA3971451.1"/>
    </source>
</evidence>
<dbReference type="Proteomes" id="UP001501081">
    <property type="component" value="Unassembled WGS sequence"/>
</dbReference>
<feature type="transmembrane region" description="Helical" evidence="1">
    <location>
        <begin position="382"/>
        <end position="407"/>
    </location>
</feature>
<name>A0ABP7PUV1_9SPHI</name>
<comment type="caution">
    <text evidence="2">The sequence shown here is derived from an EMBL/GenBank/DDBJ whole genome shotgun (WGS) entry which is preliminary data.</text>
</comment>
<keyword evidence="1" id="KW-0472">Membrane</keyword>
<proteinExistence type="predicted"/>
<keyword evidence="1" id="KW-1133">Transmembrane helix</keyword>
<evidence type="ECO:0000313" key="3">
    <source>
        <dbReference type="Proteomes" id="UP001501081"/>
    </source>
</evidence>
<sequence>MTDEKWPLISVHKGKKEVLNISDRDKVLTLNVDGLHFPVTAVSYPSAKKPAQFYNSPLRLTGSHFDVEENSWSEKIQKMEISNLDCDYLEISSQDTLSVSVSGNIKAMRFQSYFLGVKGFLDLTVNSSSLPDVDSLVISDKDLGLIRIWAHCKKVIIKDCLVSSSSILGITSHRPDTLVLDHVEFSGQGLLSIDQGFYSVGGAKTVLLIENTDISKIKLDYSDFFYQPYFETPNNKKKQDWSYSKTKQNFLALIQGQKASFNEAGMTAASADFARFEDQKNGLTRFLSPIKRWWNNYGFDKVKVVYSILSMFLGIVVFNALFFRYVVAVYKISSIDTARARFIAGPLTFKKSILRFILVCFYSGYLFFGLKLDVSKLELKSYGLAIVIIMEYTAGIISMAYLANLILAG</sequence>